<comment type="caution">
    <text evidence="3">The sequence shown here is derived from an EMBL/GenBank/DDBJ whole genome shotgun (WGS) entry which is preliminary data.</text>
</comment>
<accession>X1KWT3</accession>
<keyword evidence="1" id="KW-0560">Oxidoreductase</keyword>
<gene>
    <name evidence="3" type="ORF">S03H2_56235</name>
</gene>
<evidence type="ECO:0000313" key="3">
    <source>
        <dbReference type="EMBL" id="GAH86438.1"/>
    </source>
</evidence>
<protein>
    <recommendedName>
        <fullName evidence="2">Pyruvate/ketoisovalerate oxidoreductase catalytic domain-containing protein</fullName>
    </recommendedName>
</protein>
<dbReference type="PANTHER" id="PTHR43366:SF1">
    <property type="entry name" value="PYRUVATE SYNTHASE SUBUNIT PORC"/>
    <property type="match status" value="1"/>
</dbReference>
<dbReference type="Gene3D" id="3.40.920.10">
    <property type="entry name" value="Pyruvate-ferredoxin oxidoreductase, PFOR, domain III"/>
    <property type="match status" value="1"/>
</dbReference>
<dbReference type="Pfam" id="PF01558">
    <property type="entry name" value="POR"/>
    <property type="match status" value="1"/>
</dbReference>
<dbReference type="InterPro" id="IPR002869">
    <property type="entry name" value="Pyrv_flavodox_OxRed_cen"/>
</dbReference>
<feature type="domain" description="Pyruvate/ketoisovalerate oxidoreductase catalytic" evidence="2">
    <location>
        <begin position="1"/>
        <end position="146"/>
    </location>
</feature>
<dbReference type="AlphaFoldDB" id="X1KWT3"/>
<feature type="non-terminal residue" evidence="3">
    <location>
        <position position="1"/>
    </location>
</feature>
<dbReference type="InterPro" id="IPR011894">
    <property type="entry name" value="PorC_KorC"/>
</dbReference>
<dbReference type="InterPro" id="IPR051626">
    <property type="entry name" value="Oxidoreductase_gamma_subunit"/>
</dbReference>
<dbReference type="PANTHER" id="PTHR43366">
    <property type="entry name" value="PYRUVATE SYNTHASE SUBUNIT PORC"/>
    <property type="match status" value="1"/>
</dbReference>
<dbReference type="NCBIfam" id="TIGR02175">
    <property type="entry name" value="PorC_KorC"/>
    <property type="match status" value="1"/>
</dbReference>
<dbReference type="EMBL" id="BARU01035961">
    <property type="protein sequence ID" value="GAH86438.1"/>
    <property type="molecule type" value="Genomic_DNA"/>
</dbReference>
<evidence type="ECO:0000256" key="1">
    <source>
        <dbReference type="ARBA" id="ARBA00023002"/>
    </source>
</evidence>
<dbReference type="SUPFAM" id="SSF53323">
    <property type="entry name" value="Pyruvate-ferredoxin oxidoreductase, PFOR, domain III"/>
    <property type="match status" value="1"/>
</dbReference>
<dbReference type="InterPro" id="IPR019752">
    <property type="entry name" value="Pyrv/ketoisovalerate_OxRed_cat"/>
</dbReference>
<name>X1KWT3_9ZZZZ</name>
<evidence type="ECO:0000259" key="2">
    <source>
        <dbReference type="Pfam" id="PF01558"/>
    </source>
</evidence>
<organism evidence="3">
    <name type="scientific">marine sediment metagenome</name>
    <dbReference type="NCBI Taxonomy" id="412755"/>
    <lineage>
        <taxon>unclassified sequences</taxon>
        <taxon>metagenomes</taxon>
        <taxon>ecological metagenomes</taxon>
    </lineage>
</organism>
<reference evidence="3" key="1">
    <citation type="journal article" date="2014" name="Front. Microbiol.">
        <title>High frequency of phylogenetically diverse reductive dehalogenase-homologous genes in deep subseafloor sedimentary metagenomes.</title>
        <authorList>
            <person name="Kawai M."/>
            <person name="Futagami T."/>
            <person name="Toyoda A."/>
            <person name="Takaki Y."/>
            <person name="Nishi S."/>
            <person name="Hori S."/>
            <person name="Arai W."/>
            <person name="Tsubouchi T."/>
            <person name="Morono Y."/>
            <person name="Uchiyama I."/>
            <person name="Ito T."/>
            <person name="Fujiyama A."/>
            <person name="Inagaki F."/>
            <person name="Takami H."/>
        </authorList>
    </citation>
    <scope>NUCLEOTIDE SEQUENCE</scope>
    <source>
        <strain evidence="3">Expedition CK06-06</strain>
    </source>
</reference>
<dbReference type="GO" id="GO:0016625">
    <property type="term" value="F:oxidoreductase activity, acting on the aldehyde or oxo group of donors, iron-sulfur protein as acceptor"/>
    <property type="evidence" value="ECO:0007669"/>
    <property type="project" value="InterPro"/>
</dbReference>
<sequence>DVVAFPSFGAERRGAPVQAFARISKNKKIWTRAQIKRPDIAIVLDETVITPDIIKNIKENGILIINSEKTPEALKNFYNLANKIKIASANINKFCIERDLYLEDIPIVNTPILGVLTKALDTIDLESMKKAIIKVMGEKKGVSNSSLAEEAAKLTMLLNF</sequence>
<proteinExistence type="predicted"/>